<accession>A0A7M4DMR6</accession>
<comment type="caution">
    <text evidence="2">The sequence shown here is derived from an EMBL/GenBank/DDBJ whole genome shotgun (WGS) entry which is preliminary data.</text>
</comment>
<protein>
    <submittedName>
        <fullName evidence="2">Uncharacterized protein</fullName>
    </submittedName>
</protein>
<gene>
    <name evidence="2" type="ORF">HALOF300_03443</name>
</gene>
<reference evidence="2 3" key="1">
    <citation type="submission" date="2019-11" db="EMBL/GenBank/DDBJ databases">
        <authorList>
            <person name="Criscuolo A."/>
        </authorList>
    </citation>
    <scope>NUCLEOTIDE SEQUENCE [LARGE SCALE GENOMIC DNA]</scope>
    <source>
        <strain evidence="2">CIP111667</strain>
    </source>
</reference>
<evidence type="ECO:0000313" key="2">
    <source>
        <dbReference type="EMBL" id="VZO38711.1"/>
    </source>
</evidence>
<dbReference type="Proteomes" id="UP000419743">
    <property type="component" value="Unassembled WGS sequence"/>
</dbReference>
<dbReference type="AlphaFoldDB" id="A0A7M4DMR6"/>
<feature type="region of interest" description="Disordered" evidence="1">
    <location>
        <begin position="1"/>
        <end position="26"/>
    </location>
</feature>
<organism evidence="2 3">
    <name type="scientific">Occultella aeris</name>
    <dbReference type="NCBI Taxonomy" id="2761496"/>
    <lineage>
        <taxon>Bacteria</taxon>
        <taxon>Bacillati</taxon>
        <taxon>Actinomycetota</taxon>
        <taxon>Actinomycetes</taxon>
        <taxon>Micrococcales</taxon>
        <taxon>Ruaniaceae</taxon>
        <taxon>Occultella</taxon>
    </lineage>
</organism>
<evidence type="ECO:0000256" key="1">
    <source>
        <dbReference type="SAM" id="MobiDB-lite"/>
    </source>
</evidence>
<proteinExistence type="predicted"/>
<dbReference type="EMBL" id="CACRYJ010000050">
    <property type="protein sequence ID" value="VZO38711.1"/>
    <property type="molecule type" value="Genomic_DNA"/>
</dbReference>
<name>A0A7M4DMR6_9MICO</name>
<keyword evidence="3" id="KW-1185">Reference proteome</keyword>
<sequence length="154" mass="16149">MTDSDWAARRTEAAREHERRLQARKAAENERAGAMLREFAAAATAAAVPVEDFVVRGYGGRGSARSAVRGWYLRLDRTAGVGTDGAFYVLTAPLSVLDRVRGVRLSPSPAPLVLGAGGRDGDSIDLSAALDRLLPGWSELGSGDGDAAGESHGD</sequence>
<dbReference type="RefSeq" id="WP_156742119.1">
    <property type="nucleotide sequence ID" value="NZ_CACRYJ010000050.1"/>
</dbReference>
<evidence type="ECO:0000313" key="3">
    <source>
        <dbReference type="Proteomes" id="UP000419743"/>
    </source>
</evidence>